<organism evidence="2 3">
    <name type="scientific">Trichoderma cornu-damae</name>
    <dbReference type="NCBI Taxonomy" id="654480"/>
    <lineage>
        <taxon>Eukaryota</taxon>
        <taxon>Fungi</taxon>
        <taxon>Dikarya</taxon>
        <taxon>Ascomycota</taxon>
        <taxon>Pezizomycotina</taxon>
        <taxon>Sordariomycetes</taxon>
        <taxon>Hypocreomycetidae</taxon>
        <taxon>Hypocreales</taxon>
        <taxon>Hypocreaceae</taxon>
        <taxon>Trichoderma</taxon>
    </lineage>
</organism>
<feature type="compositionally biased region" description="Polar residues" evidence="1">
    <location>
        <begin position="1"/>
        <end position="10"/>
    </location>
</feature>
<accession>A0A9P8TV55</accession>
<evidence type="ECO:0000313" key="2">
    <source>
        <dbReference type="EMBL" id="KAH6604869.1"/>
    </source>
</evidence>
<feature type="region of interest" description="Disordered" evidence="1">
    <location>
        <begin position="76"/>
        <end position="361"/>
    </location>
</feature>
<proteinExistence type="predicted"/>
<feature type="compositionally biased region" description="Basic and acidic residues" evidence="1">
    <location>
        <begin position="79"/>
        <end position="101"/>
    </location>
</feature>
<protein>
    <submittedName>
        <fullName evidence="2">Uncharacterized protein</fullName>
    </submittedName>
</protein>
<dbReference type="AlphaFoldDB" id="A0A9P8TV55"/>
<dbReference type="OrthoDB" id="5404794at2759"/>
<dbReference type="EMBL" id="JAIWOZ010000005">
    <property type="protein sequence ID" value="KAH6604869.1"/>
    <property type="molecule type" value="Genomic_DNA"/>
</dbReference>
<name>A0A9P8TV55_9HYPO</name>
<feature type="compositionally biased region" description="Basic and acidic residues" evidence="1">
    <location>
        <begin position="327"/>
        <end position="347"/>
    </location>
</feature>
<dbReference type="Proteomes" id="UP000827724">
    <property type="component" value="Unassembled WGS sequence"/>
</dbReference>
<gene>
    <name evidence="2" type="ORF">Trco_006576</name>
</gene>
<evidence type="ECO:0000256" key="1">
    <source>
        <dbReference type="SAM" id="MobiDB-lite"/>
    </source>
</evidence>
<feature type="compositionally biased region" description="Basic residues" evidence="1">
    <location>
        <begin position="208"/>
        <end position="217"/>
    </location>
</feature>
<comment type="caution">
    <text evidence="2">The sequence shown here is derived from an EMBL/GenBank/DDBJ whole genome shotgun (WGS) entry which is preliminary data.</text>
</comment>
<sequence length="378" mass="40892">MPADTDSTSCLRHAPPVERQQSSHPEMNPASTNAPKFNNLLLHQQTQYAVGSSGTATNVNTPRSQMLLIHNFSSMAPEEQGRETMAKKTEHRNFAKPRDSSPDIISTLSPDLEKVTSKLEHSPDLNPEPKPDQECCDERDSSAHQPPPQELQSGVSDAEFVAHPTPMAKSMKKRGRPKKPPESDEPLPMKPATSPVSAADAVPTTTVQRKKRGRPKKQSAEPTLEGAPPPPAATPVSAAVAGRNTGAIAGQETDSAWSDEDDIQAATRQNSVEMPSEQGVAKGDSFVAENAERGQDWAAPGSKETAEDRSASRSIPNRPEDEEDESKEQRQPAARKREEKSGSDKKGSSAQGTAKPLYRVGLSKRFKIAPLLKSVRKP</sequence>
<evidence type="ECO:0000313" key="3">
    <source>
        <dbReference type="Proteomes" id="UP000827724"/>
    </source>
</evidence>
<keyword evidence="3" id="KW-1185">Reference proteome</keyword>
<feature type="compositionally biased region" description="Basic and acidic residues" evidence="1">
    <location>
        <begin position="111"/>
        <end position="142"/>
    </location>
</feature>
<reference evidence="2" key="1">
    <citation type="submission" date="2021-08" db="EMBL/GenBank/DDBJ databases">
        <title>Chromosome-Level Trichoderma cornu-damae using Hi-C Data.</title>
        <authorList>
            <person name="Kim C.S."/>
        </authorList>
    </citation>
    <scope>NUCLEOTIDE SEQUENCE</scope>
    <source>
        <strain evidence="2">KA19-0412C</strain>
    </source>
</reference>
<feature type="compositionally biased region" description="Polar residues" evidence="1">
    <location>
        <begin position="19"/>
        <end position="34"/>
    </location>
</feature>
<feature type="region of interest" description="Disordered" evidence="1">
    <location>
        <begin position="1"/>
        <end position="34"/>
    </location>
</feature>